<gene>
    <name evidence="2" type="ORF">BCR37DRAFT_377215</name>
</gene>
<evidence type="ECO:0000313" key="2">
    <source>
        <dbReference type="EMBL" id="ORY85542.1"/>
    </source>
</evidence>
<feature type="compositionally biased region" description="Low complexity" evidence="1">
    <location>
        <begin position="119"/>
        <end position="132"/>
    </location>
</feature>
<name>A0A1Y2FNG8_PROLT</name>
<organism evidence="2 3">
    <name type="scientific">Protomyces lactucae-debilis</name>
    <dbReference type="NCBI Taxonomy" id="2754530"/>
    <lineage>
        <taxon>Eukaryota</taxon>
        <taxon>Fungi</taxon>
        <taxon>Dikarya</taxon>
        <taxon>Ascomycota</taxon>
        <taxon>Taphrinomycotina</taxon>
        <taxon>Taphrinomycetes</taxon>
        <taxon>Taphrinales</taxon>
        <taxon>Protomycetaceae</taxon>
        <taxon>Protomyces</taxon>
    </lineage>
</organism>
<dbReference type="Proteomes" id="UP000193685">
    <property type="component" value="Unassembled WGS sequence"/>
</dbReference>
<feature type="region of interest" description="Disordered" evidence="1">
    <location>
        <begin position="100"/>
        <end position="243"/>
    </location>
</feature>
<reference evidence="2 3" key="1">
    <citation type="submission" date="2016-07" db="EMBL/GenBank/DDBJ databases">
        <title>Pervasive Adenine N6-methylation of Active Genes in Fungi.</title>
        <authorList>
            <consortium name="DOE Joint Genome Institute"/>
            <person name="Mondo S.J."/>
            <person name="Dannebaum R.O."/>
            <person name="Kuo R.C."/>
            <person name="Labutti K."/>
            <person name="Haridas S."/>
            <person name="Kuo A."/>
            <person name="Salamov A."/>
            <person name="Ahrendt S.R."/>
            <person name="Lipzen A."/>
            <person name="Sullivan W."/>
            <person name="Andreopoulos W.B."/>
            <person name="Clum A."/>
            <person name="Lindquist E."/>
            <person name="Daum C."/>
            <person name="Ramamoorthy G.K."/>
            <person name="Gryganskyi A."/>
            <person name="Culley D."/>
            <person name="Magnuson J.K."/>
            <person name="James T.Y."/>
            <person name="O'Malley M.A."/>
            <person name="Stajich J.E."/>
            <person name="Spatafora J.W."/>
            <person name="Visel A."/>
            <person name="Grigoriev I.V."/>
        </authorList>
    </citation>
    <scope>NUCLEOTIDE SEQUENCE [LARGE SCALE GENOMIC DNA]</scope>
    <source>
        <strain evidence="2 3">12-1054</strain>
    </source>
</reference>
<feature type="compositionally biased region" description="Polar residues" evidence="1">
    <location>
        <begin position="165"/>
        <end position="179"/>
    </location>
</feature>
<keyword evidence="3" id="KW-1185">Reference proteome</keyword>
<sequence length="243" mass="26032">MASSRWNMLRNGSYRDLLPVEHNDRDTAEQATAGSRMWDKLLMATGSVSKTIASRIKDTGYDSADDEEGVDTHVIKCLRDYYTNAGDGIPTWLGGMGTLSQATSTDARSGYPQQQQQHGGTSTLTRSTTGQSRNKVSLRGIYEQAQERTASQQRSPQRPGDSGAPMTSMTRQLSSTQRSDGAGSVQPGVSAGERFRERMKQNRATAATSGHGNGVQADPSRDAGRLRRAGTGPSAAPGSGSRF</sequence>
<dbReference type="GeneID" id="63785359"/>
<comment type="caution">
    <text evidence="2">The sequence shown here is derived from an EMBL/GenBank/DDBJ whole genome shotgun (WGS) entry which is preliminary data.</text>
</comment>
<accession>A0A1Y2FNG8</accession>
<feature type="compositionally biased region" description="Polar residues" evidence="1">
    <location>
        <begin position="100"/>
        <end position="118"/>
    </location>
</feature>
<dbReference type="AlphaFoldDB" id="A0A1Y2FNG8"/>
<feature type="compositionally biased region" description="Low complexity" evidence="1">
    <location>
        <begin position="229"/>
        <end position="243"/>
    </location>
</feature>
<dbReference type="OrthoDB" id="2683368at2759"/>
<evidence type="ECO:0000313" key="3">
    <source>
        <dbReference type="Proteomes" id="UP000193685"/>
    </source>
</evidence>
<dbReference type="EMBL" id="MCFI01000004">
    <property type="protein sequence ID" value="ORY85542.1"/>
    <property type="molecule type" value="Genomic_DNA"/>
</dbReference>
<evidence type="ECO:0000256" key="1">
    <source>
        <dbReference type="SAM" id="MobiDB-lite"/>
    </source>
</evidence>
<dbReference type="RefSeq" id="XP_040727024.1">
    <property type="nucleotide sequence ID" value="XM_040868760.1"/>
</dbReference>
<evidence type="ECO:0008006" key="4">
    <source>
        <dbReference type="Google" id="ProtNLM"/>
    </source>
</evidence>
<proteinExistence type="predicted"/>
<feature type="compositionally biased region" description="Polar residues" evidence="1">
    <location>
        <begin position="147"/>
        <end position="156"/>
    </location>
</feature>
<protein>
    <recommendedName>
        <fullName evidence="4">Mso1 N-terminal domain-containing protein</fullName>
    </recommendedName>
</protein>